<dbReference type="InterPro" id="IPR015424">
    <property type="entry name" value="PyrdxlP-dep_Trfase"/>
</dbReference>
<sequence>MRSSFYHINDNLEPDCEIPKDEYFVYVNYFGIKDSFVNGSEEKKKLIIDCCQAFYSTSNHMSFYSPRKFFPVADGGYLKFDSEKFKNKYEKLPLGESCESHDFFYKNKKSDQESYSKYKHNEINIENSEVKKMSVATQSLLDLVDFEKLRQARVENFAYLHDKLGCLNELKINIQSALGPMVYPLLTSNLSREDFIKNKVFVAHYWKNIGSNLNNFEKYLSKNLIPLPIDHRYGIKHMKKIVDLINSLKVG</sequence>
<dbReference type="SUPFAM" id="SSF53383">
    <property type="entry name" value="PLP-dependent transferases"/>
    <property type="match status" value="1"/>
</dbReference>
<evidence type="ECO:0000313" key="2">
    <source>
        <dbReference type="Proteomes" id="UP000094329"/>
    </source>
</evidence>
<reference evidence="1 2" key="1">
    <citation type="submission" date="2016-08" db="EMBL/GenBank/DDBJ databases">
        <title>Draft genome sequence of Candidatus Piscirickettsia litoralis, from seawater.</title>
        <authorList>
            <person name="Wan X."/>
            <person name="Lee A.J."/>
            <person name="Hou S."/>
            <person name="Donachie S.P."/>
        </authorList>
    </citation>
    <scope>NUCLEOTIDE SEQUENCE [LARGE SCALE GENOMIC DNA]</scope>
    <source>
        <strain evidence="1 2">Y2</strain>
    </source>
</reference>
<gene>
    <name evidence="1" type="ORF">BGC07_13635</name>
</gene>
<organism evidence="1 2">
    <name type="scientific">Piscirickettsia litoralis</name>
    <dbReference type="NCBI Taxonomy" id="1891921"/>
    <lineage>
        <taxon>Bacteria</taxon>
        <taxon>Pseudomonadati</taxon>
        <taxon>Pseudomonadota</taxon>
        <taxon>Gammaproteobacteria</taxon>
        <taxon>Thiotrichales</taxon>
        <taxon>Piscirickettsiaceae</taxon>
        <taxon>Piscirickettsia</taxon>
    </lineage>
</organism>
<dbReference type="Proteomes" id="UP000094329">
    <property type="component" value="Unassembled WGS sequence"/>
</dbReference>
<dbReference type="EMBL" id="MDTU01000001">
    <property type="protein sequence ID" value="ODN43746.1"/>
    <property type="molecule type" value="Genomic_DNA"/>
</dbReference>
<dbReference type="RefSeq" id="WP_069313542.1">
    <property type="nucleotide sequence ID" value="NZ_MDTU01000001.1"/>
</dbReference>
<accession>A0ABX3A7R0</accession>
<comment type="caution">
    <text evidence="1">The sequence shown here is derived from an EMBL/GenBank/DDBJ whole genome shotgun (WGS) entry which is preliminary data.</text>
</comment>
<proteinExistence type="predicted"/>
<protein>
    <submittedName>
        <fullName evidence="1">Uncharacterized protein</fullName>
    </submittedName>
</protein>
<keyword evidence="2" id="KW-1185">Reference proteome</keyword>
<name>A0ABX3A7R0_9GAMM</name>
<evidence type="ECO:0000313" key="1">
    <source>
        <dbReference type="EMBL" id="ODN43746.1"/>
    </source>
</evidence>